<reference evidence="1" key="1">
    <citation type="submission" date="2023-08" db="EMBL/GenBank/DDBJ databases">
        <authorList>
            <person name="Alioto T."/>
            <person name="Alioto T."/>
            <person name="Gomez Garrido J."/>
        </authorList>
    </citation>
    <scope>NUCLEOTIDE SEQUENCE</scope>
</reference>
<organism evidence="1 2">
    <name type="scientific">Octopus vulgaris</name>
    <name type="common">Common octopus</name>
    <dbReference type="NCBI Taxonomy" id="6645"/>
    <lineage>
        <taxon>Eukaryota</taxon>
        <taxon>Metazoa</taxon>
        <taxon>Spiralia</taxon>
        <taxon>Lophotrochozoa</taxon>
        <taxon>Mollusca</taxon>
        <taxon>Cephalopoda</taxon>
        <taxon>Coleoidea</taxon>
        <taxon>Octopodiformes</taxon>
        <taxon>Octopoda</taxon>
        <taxon>Incirrata</taxon>
        <taxon>Octopodidae</taxon>
        <taxon>Octopus</taxon>
    </lineage>
</organism>
<proteinExistence type="predicted"/>
<gene>
    <name evidence="1" type="ORF">OCTVUL_1B029602</name>
</gene>
<evidence type="ECO:0000313" key="2">
    <source>
        <dbReference type="Proteomes" id="UP001162480"/>
    </source>
</evidence>
<name>A0AA36BQV6_OCTVU</name>
<dbReference type="Proteomes" id="UP001162480">
    <property type="component" value="Chromosome 22"/>
</dbReference>
<dbReference type="AlphaFoldDB" id="A0AA36BQV6"/>
<keyword evidence="2" id="KW-1185">Reference proteome</keyword>
<accession>A0AA36BQV6</accession>
<evidence type="ECO:0000313" key="1">
    <source>
        <dbReference type="EMBL" id="CAI9738903.1"/>
    </source>
</evidence>
<sequence length="104" mass="12379">MMFVTILKCAFCDIRRISAIRKLYSREYPIMLLKKLPSNRHELMLTKSRCNALNNVFLSRSKINLLLLLVQRVKDRIVTDQLLNNHMKKRRNVTPVHEYLIIPD</sequence>
<dbReference type="EMBL" id="OX597835">
    <property type="protein sequence ID" value="CAI9738903.1"/>
    <property type="molecule type" value="Genomic_DNA"/>
</dbReference>
<protein>
    <submittedName>
        <fullName evidence="1">Uncharacterized protein</fullName>
    </submittedName>
</protein>